<feature type="domain" description="OmpR/PhoB-type" evidence="11">
    <location>
        <begin position="133"/>
        <end position="232"/>
    </location>
</feature>
<dbReference type="Pfam" id="PF00486">
    <property type="entry name" value="Trans_reg_C"/>
    <property type="match status" value="1"/>
</dbReference>
<dbReference type="GO" id="GO:0000976">
    <property type="term" value="F:transcription cis-regulatory region binding"/>
    <property type="evidence" value="ECO:0007669"/>
    <property type="project" value="TreeGrafter"/>
</dbReference>
<dbReference type="AlphaFoldDB" id="A0A917JKY4"/>
<dbReference type="CDD" id="cd00383">
    <property type="entry name" value="trans_reg_C"/>
    <property type="match status" value="1"/>
</dbReference>
<evidence type="ECO:0000256" key="9">
    <source>
        <dbReference type="PROSITE-ProRule" id="PRU01091"/>
    </source>
</evidence>
<keyword evidence="5" id="KW-0805">Transcription regulation</keyword>
<keyword evidence="2" id="KW-0963">Cytoplasm</keyword>
<dbReference type="Proteomes" id="UP000613743">
    <property type="component" value="Unassembled WGS sequence"/>
</dbReference>
<dbReference type="GO" id="GO:0000156">
    <property type="term" value="F:phosphorelay response regulator activity"/>
    <property type="evidence" value="ECO:0007669"/>
    <property type="project" value="TreeGrafter"/>
</dbReference>
<evidence type="ECO:0000256" key="8">
    <source>
        <dbReference type="PROSITE-ProRule" id="PRU00169"/>
    </source>
</evidence>
<dbReference type="InterPro" id="IPR001789">
    <property type="entry name" value="Sig_transdc_resp-reg_receiver"/>
</dbReference>
<keyword evidence="6 9" id="KW-0238">DNA-binding</keyword>
<feature type="DNA-binding region" description="OmpR/PhoB-type" evidence="9">
    <location>
        <begin position="133"/>
        <end position="232"/>
    </location>
</feature>
<proteinExistence type="predicted"/>
<evidence type="ECO:0000259" key="11">
    <source>
        <dbReference type="PROSITE" id="PS51755"/>
    </source>
</evidence>
<keyword evidence="4" id="KW-0902">Two-component regulatory system</keyword>
<evidence type="ECO:0000256" key="5">
    <source>
        <dbReference type="ARBA" id="ARBA00023015"/>
    </source>
</evidence>
<dbReference type="PANTHER" id="PTHR48111:SF47">
    <property type="entry name" value="TRANSCRIPTIONAL REGULATORY PROTEIN RSTA"/>
    <property type="match status" value="1"/>
</dbReference>
<evidence type="ECO:0000256" key="6">
    <source>
        <dbReference type="ARBA" id="ARBA00023125"/>
    </source>
</evidence>
<dbReference type="InterPro" id="IPR011006">
    <property type="entry name" value="CheY-like_superfamily"/>
</dbReference>
<gene>
    <name evidence="12" type="primary">rstA</name>
    <name evidence="12" type="ORF">GCM10009332_04480</name>
</gene>
<comment type="subcellular location">
    <subcellularLocation>
        <location evidence="1">Cytoplasm</location>
    </subcellularLocation>
</comment>
<dbReference type="SMART" id="SM00448">
    <property type="entry name" value="REC"/>
    <property type="match status" value="1"/>
</dbReference>
<sequence>MNDSHPTYRVLLVEDDTRLANLIVDYLKSHGMHVELERRGDTVLTRLISYRPDIILLDIMLPGTDGLTLCEQLPDYFSGPILLMSALGSNEDQIRGLAVGADDYVVKPVDPALLVARINNLLKRKSMPLQTHSHCLNFGKLSIDPHAQTIRLGSVEVDLTAHEFELLWLLASQAGQVLSRQYIYQYLLNIDFDGRDRKIDVRISRLRKKLGDNIQTPFRIKTVWGQGYLFAPEAWMIP</sequence>
<accession>A0A917JKY4</accession>
<evidence type="ECO:0000256" key="4">
    <source>
        <dbReference type="ARBA" id="ARBA00023012"/>
    </source>
</evidence>
<dbReference type="InterPro" id="IPR036388">
    <property type="entry name" value="WH-like_DNA-bd_sf"/>
</dbReference>
<dbReference type="InterPro" id="IPR001867">
    <property type="entry name" value="OmpR/PhoB-type_DNA-bd"/>
</dbReference>
<dbReference type="EMBL" id="BMPZ01000001">
    <property type="protein sequence ID" value="GGI70340.1"/>
    <property type="molecule type" value="Genomic_DNA"/>
</dbReference>
<dbReference type="PROSITE" id="PS50110">
    <property type="entry name" value="RESPONSE_REGULATORY"/>
    <property type="match status" value="1"/>
</dbReference>
<dbReference type="Gene3D" id="6.10.250.690">
    <property type="match status" value="1"/>
</dbReference>
<dbReference type="RefSeq" id="WP_188917399.1">
    <property type="nucleotide sequence ID" value="NZ_BMPZ01000001.1"/>
</dbReference>
<dbReference type="PROSITE" id="PS51755">
    <property type="entry name" value="OMPR_PHOB"/>
    <property type="match status" value="1"/>
</dbReference>
<dbReference type="Pfam" id="PF00072">
    <property type="entry name" value="Response_reg"/>
    <property type="match status" value="1"/>
</dbReference>
<reference evidence="12" key="1">
    <citation type="journal article" date="2014" name="Int. J. Syst. Evol. Microbiol.">
        <title>Complete genome sequence of Corynebacterium casei LMG S-19264T (=DSM 44701T), isolated from a smear-ripened cheese.</title>
        <authorList>
            <consortium name="US DOE Joint Genome Institute (JGI-PGF)"/>
            <person name="Walter F."/>
            <person name="Albersmeier A."/>
            <person name="Kalinowski J."/>
            <person name="Ruckert C."/>
        </authorList>
    </citation>
    <scope>NUCLEOTIDE SEQUENCE</scope>
    <source>
        <strain evidence="12">JCM 30804</strain>
    </source>
</reference>
<dbReference type="SUPFAM" id="SSF52172">
    <property type="entry name" value="CheY-like"/>
    <property type="match status" value="1"/>
</dbReference>
<dbReference type="SUPFAM" id="SSF46894">
    <property type="entry name" value="C-terminal effector domain of the bipartite response regulators"/>
    <property type="match status" value="1"/>
</dbReference>
<keyword evidence="3 8" id="KW-0597">Phosphoprotein</keyword>
<dbReference type="Gene3D" id="1.10.10.10">
    <property type="entry name" value="Winged helix-like DNA-binding domain superfamily/Winged helix DNA-binding domain"/>
    <property type="match status" value="1"/>
</dbReference>
<dbReference type="GO" id="GO:0006355">
    <property type="term" value="P:regulation of DNA-templated transcription"/>
    <property type="evidence" value="ECO:0007669"/>
    <property type="project" value="InterPro"/>
</dbReference>
<evidence type="ECO:0000313" key="13">
    <source>
        <dbReference type="Proteomes" id="UP000613743"/>
    </source>
</evidence>
<protein>
    <submittedName>
        <fullName evidence="12">DNA-binding response regulator</fullName>
    </submittedName>
</protein>
<dbReference type="InterPro" id="IPR039420">
    <property type="entry name" value="WalR-like"/>
</dbReference>
<evidence type="ECO:0000256" key="3">
    <source>
        <dbReference type="ARBA" id="ARBA00022553"/>
    </source>
</evidence>
<evidence type="ECO:0000313" key="12">
    <source>
        <dbReference type="EMBL" id="GGI70340.1"/>
    </source>
</evidence>
<comment type="caution">
    <text evidence="12">The sequence shown here is derived from an EMBL/GenBank/DDBJ whole genome shotgun (WGS) entry which is preliminary data.</text>
</comment>
<evidence type="ECO:0000256" key="2">
    <source>
        <dbReference type="ARBA" id="ARBA00022490"/>
    </source>
</evidence>
<keyword evidence="13" id="KW-1185">Reference proteome</keyword>
<reference evidence="12" key="2">
    <citation type="submission" date="2020-09" db="EMBL/GenBank/DDBJ databases">
        <authorList>
            <person name="Sun Q."/>
            <person name="Ohkuma M."/>
        </authorList>
    </citation>
    <scope>NUCLEOTIDE SEQUENCE</scope>
    <source>
        <strain evidence="12">JCM 30804</strain>
    </source>
</reference>
<evidence type="ECO:0000256" key="7">
    <source>
        <dbReference type="ARBA" id="ARBA00023163"/>
    </source>
</evidence>
<organism evidence="12 13">
    <name type="scientific">Shewanella gelidii</name>
    <dbReference type="NCBI Taxonomy" id="1642821"/>
    <lineage>
        <taxon>Bacteria</taxon>
        <taxon>Pseudomonadati</taxon>
        <taxon>Pseudomonadota</taxon>
        <taxon>Gammaproteobacteria</taxon>
        <taxon>Alteromonadales</taxon>
        <taxon>Shewanellaceae</taxon>
        <taxon>Shewanella</taxon>
    </lineage>
</organism>
<dbReference type="InterPro" id="IPR016032">
    <property type="entry name" value="Sig_transdc_resp-reg_C-effctor"/>
</dbReference>
<dbReference type="GO" id="GO:0005829">
    <property type="term" value="C:cytosol"/>
    <property type="evidence" value="ECO:0007669"/>
    <property type="project" value="TreeGrafter"/>
</dbReference>
<evidence type="ECO:0000259" key="10">
    <source>
        <dbReference type="PROSITE" id="PS50110"/>
    </source>
</evidence>
<feature type="domain" description="Response regulatory" evidence="10">
    <location>
        <begin position="9"/>
        <end position="122"/>
    </location>
</feature>
<keyword evidence="7" id="KW-0804">Transcription</keyword>
<name>A0A917JKY4_9GAMM</name>
<dbReference type="Gene3D" id="3.40.50.2300">
    <property type="match status" value="1"/>
</dbReference>
<dbReference type="GO" id="GO:0032993">
    <property type="term" value="C:protein-DNA complex"/>
    <property type="evidence" value="ECO:0007669"/>
    <property type="project" value="TreeGrafter"/>
</dbReference>
<feature type="modified residue" description="4-aspartylphosphate" evidence="8">
    <location>
        <position position="58"/>
    </location>
</feature>
<dbReference type="FunFam" id="1.10.10.10:FF:000099">
    <property type="entry name" value="Two-component system response regulator TorR"/>
    <property type="match status" value="1"/>
</dbReference>
<dbReference type="PANTHER" id="PTHR48111">
    <property type="entry name" value="REGULATOR OF RPOS"/>
    <property type="match status" value="1"/>
</dbReference>
<dbReference type="SMART" id="SM00862">
    <property type="entry name" value="Trans_reg_C"/>
    <property type="match status" value="1"/>
</dbReference>
<evidence type="ECO:0000256" key="1">
    <source>
        <dbReference type="ARBA" id="ARBA00004496"/>
    </source>
</evidence>